<evidence type="ECO:0000313" key="1">
    <source>
        <dbReference type="EMBL" id="KAL2318303.1"/>
    </source>
</evidence>
<evidence type="ECO:0000313" key="2">
    <source>
        <dbReference type="Proteomes" id="UP001603857"/>
    </source>
</evidence>
<dbReference type="EMBL" id="JBGMDY010000011">
    <property type="protein sequence ID" value="KAL2318303.1"/>
    <property type="molecule type" value="Genomic_DNA"/>
</dbReference>
<dbReference type="AlphaFoldDB" id="A0ABD1L4K6"/>
<accession>A0ABD1L4K6</accession>
<dbReference type="Proteomes" id="UP001603857">
    <property type="component" value="Unassembled WGS sequence"/>
</dbReference>
<name>A0ABD1L4K6_9FABA</name>
<comment type="caution">
    <text evidence="1">The sequence shown here is derived from an EMBL/GenBank/DDBJ whole genome shotgun (WGS) entry which is preliminary data.</text>
</comment>
<protein>
    <submittedName>
        <fullName evidence="1">Uncharacterized protein</fullName>
    </submittedName>
</protein>
<keyword evidence="2" id="KW-1185">Reference proteome</keyword>
<reference evidence="1 2" key="1">
    <citation type="submission" date="2024-08" db="EMBL/GenBank/DDBJ databases">
        <title>Insights into the chromosomal genome structure of Flemingia macrophylla.</title>
        <authorList>
            <person name="Ding Y."/>
            <person name="Zhao Y."/>
            <person name="Bi W."/>
            <person name="Wu M."/>
            <person name="Zhao G."/>
            <person name="Gong Y."/>
            <person name="Li W."/>
            <person name="Zhang P."/>
        </authorList>
    </citation>
    <scope>NUCLEOTIDE SEQUENCE [LARGE SCALE GENOMIC DNA]</scope>
    <source>
        <strain evidence="1">DYQJB</strain>
        <tissue evidence="1">Leaf</tissue>
    </source>
</reference>
<gene>
    <name evidence="1" type="ORF">Fmac_032179</name>
</gene>
<organism evidence="1 2">
    <name type="scientific">Flemingia macrophylla</name>
    <dbReference type="NCBI Taxonomy" id="520843"/>
    <lineage>
        <taxon>Eukaryota</taxon>
        <taxon>Viridiplantae</taxon>
        <taxon>Streptophyta</taxon>
        <taxon>Embryophyta</taxon>
        <taxon>Tracheophyta</taxon>
        <taxon>Spermatophyta</taxon>
        <taxon>Magnoliopsida</taxon>
        <taxon>eudicotyledons</taxon>
        <taxon>Gunneridae</taxon>
        <taxon>Pentapetalae</taxon>
        <taxon>rosids</taxon>
        <taxon>fabids</taxon>
        <taxon>Fabales</taxon>
        <taxon>Fabaceae</taxon>
        <taxon>Papilionoideae</taxon>
        <taxon>50 kb inversion clade</taxon>
        <taxon>NPAAA clade</taxon>
        <taxon>indigoferoid/millettioid clade</taxon>
        <taxon>Phaseoleae</taxon>
        <taxon>Flemingia</taxon>
    </lineage>
</organism>
<sequence length="56" mass="5887">MSCQSHLSLQTFVVSSPVTQARGVTEKDISSRVIVAKVVPTTFSATLSGNGFSESL</sequence>
<proteinExistence type="predicted"/>